<organism evidence="2 3">
    <name type="scientific">Dietzia maris</name>
    <dbReference type="NCBI Taxonomy" id="37915"/>
    <lineage>
        <taxon>Bacteria</taxon>
        <taxon>Bacillati</taxon>
        <taxon>Actinomycetota</taxon>
        <taxon>Actinomycetes</taxon>
        <taxon>Mycobacteriales</taxon>
        <taxon>Dietziaceae</taxon>
        <taxon>Dietzia</taxon>
    </lineage>
</organism>
<feature type="transmembrane region" description="Helical" evidence="1">
    <location>
        <begin position="290"/>
        <end position="310"/>
    </location>
</feature>
<feature type="transmembrane region" description="Helical" evidence="1">
    <location>
        <begin position="83"/>
        <end position="102"/>
    </location>
</feature>
<evidence type="ECO:0008006" key="4">
    <source>
        <dbReference type="Google" id="ProtNLM"/>
    </source>
</evidence>
<name>A0A365PAK4_9ACTN</name>
<evidence type="ECO:0000313" key="3">
    <source>
        <dbReference type="Proteomes" id="UP000252187"/>
    </source>
</evidence>
<sequence>MTSPFAGTGLLARIALRTGWRAAAAWVLGLAALYLVTGLSIAALYDTPQELATYGASVGESMIMLTGRVAGLDTLGGVMMNEYSFMVAFGIPVMAIALTARATRKEEESGRSELLLAGRVGRLAPTAAALVVVVGVFTVLGLALWAATLTVDLDRAGAALYVASIVAAGWVYAAGTAVLAQVFAHSRTVWAAAMSVAGLTLITRGIGDVNRNWLSWTSPLGWHGLTRPFGESSVVPLIVAVVAAAGLAAVALWLAARRDVGQGMVPARTGPATASRWRASRTGTAVHQHLGALTGWTIGVVALMAMYGALMNVVVETMMSNPDLAVFLGDSGTVVDSIVQMLVAFTGFLGAGFALQTLTGLRGEETAGRLEMELSTGRSRWSWLAAHTAVVTVGTVVVVLAGAAAFGISAAAVLDDPDLAGRIIGAGAWYVPAALVFVAISIGLFGASPRLQVLAWAPFALAVVVTLMGPTLRLDEDQMRLSPFGAVGTAPVGPVNAIGVAVLLTVTVVLVAVGLAGFRRRDVPRT</sequence>
<feature type="transmembrane region" description="Helical" evidence="1">
    <location>
        <begin position="381"/>
        <end position="414"/>
    </location>
</feature>
<dbReference type="Proteomes" id="UP000252187">
    <property type="component" value="Unassembled WGS sequence"/>
</dbReference>
<dbReference type="AlphaFoldDB" id="A0A365PAK4"/>
<keyword evidence="1" id="KW-1133">Transmembrane helix</keyword>
<feature type="transmembrane region" description="Helical" evidence="1">
    <location>
        <begin position="453"/>
        <end position="472"/>
    </location>
</feature>
<feature type="transmembrane region" description="Helical" evidence="1">
    <location>
        <begin position="123"/>
        <end position="146"/>
    </location>
</feature>
<gene>
    <name evidence="2" type="ORF">DQ226_09545</name>
</gene>
<accession>A0A365PAK4</accession>
<feature type="transmembrane region" description="Helical" evidence="1">
    <location>
        <begin position="426"/>
        <end position="446"/>
    </location>
</feature>
<feature type="transmembrane region" description="Helical" evidence="1">
    <location>
        <begin position="338"/>
        <end position="361"/>
    </location>
</feature>
<feature type="transmembrane region" description="Helical" evidence="1">
    <location>
        <begin position="234"/>
        <end position="256"/>
    </location>
</feature>
<evidence type="ECO:0000256" key="1">
    <source>
        <dbReference type="SAM" id="Phobius"/>
    </source>
</evidence>
<reference evidence="2 3" key="1">
    <citation type="submission" date="2018-06" db="EMBL/GenBank/DDBJ databases">
        <title>Whole genome sequencing of four bacterial strains from South Shetland trench revealing bio-synthetic gene clusters.</title>
        <authorList>
            <person name="Abdel-Mageed W.M."/>
            <person name="Lehri B."/>
            <person name="Jarmusch S.A."/>
            <person name="Miranda K."/>
            <person name="Goodfellow M."/>
            <person name="Jaspars M."/>
            <person name="Karlyshev A.V."/>
        </authorList>
    </citation>
    <scope>NUCLEOTIDE SEQUENCE [LARGE SCALE GENOMIC DNA]</scope>
    <source>
        <strain evidence="2 3">SST1</strain>
    </source>
</reference>
<feature type="transmembrane region" description="Helical" evidence="1">
    <location>
        <begin position="492"/>
        <end position="518"/>
    </location>
</feature>
<feature type="transmembrane region" description="Helical" evidence="1">
    <location>
        <begin position="189"/>
        <end position="207"/>
    </location>
</feature>
<comment type="caution">
    <text evidence="2">The sequence shown here is derived from an EMBL/GenBank/DDBJ whole genome shotgun (WGS) entry which is preliminary data.</text>
</comment>
<keyword evidence="1" id="KW-0472">Membrane</keyword>
<dbReference type="EMBL" id="QNTT01000021">
    <property type="protein sequence ID" value="RBA36205.1"/>
    <property type="molecule type" value="Genomic_DNA"/>
</dbReference>
<feature type="transmembrane region" description="Helical" evidence="1">
    <location>
        <begin position="23"/>
        <end position="45"/>
    </location>
</feature>
<proteinExistence type="predicted"/>
<protein>
    <recommendedName>
        <fullName evidence="4">ABC transporter permease</fullName>
    </recommendedName>
</protein>
<evidence type="ECO:0000313" key="2">
    <source>
        <dbReference type="EMBL" id="RBA36205.1"/>
    </source>
</evidence>
<feature type="transmembrane region" description="Helical" evidence="1">
    <location>
        <begin position="158"/>
        <end position="182"/>
    </location>
</feature>
<keyword evidence="1" id="KW-0812">Transmembrane</keyword>